<proteinExistence type="predicted"/>
<accession>A0ACB6QWD4</accession>
<comment type="caution">
    <text evidence="1">The sequence shown here is derived from an EMBL/GenBank/DDBJ whole genome shotgun (WGS) entry which is preliminary data.</text>
</comment>
<dbReference type="EMBL" id="MU003506">
    <property type="protein sequence ID" value="KAF2470888.1"/>
    <property type="molecule type" value="Genomic_DNA"/>
</dbReference>
<gene>
    <name evidence="1" type="ORF">BDR25DRAFT_368554</name>
</gene>
<sequence>MRLLRLEEDGEFSLIEHVGKNIPPYAILSHTWGEDHEEVTFKDLKKGIGKSKPGYCKLAFCRKQAAKDNLQYFWVDTCSIDKSSSAELSEAINSMFRWYYESAKCYVYLSDVSTSGFANNDQSFQKSRWFTRGWTLQELLAPTAVEFFSMEGDLLGDKGSLVQEISNTTGISVKALQGSSLSHFSINERMSWTRRRETRREEDMAYSLLGIFNIHMPLIYGEGQEKAMKRLQKEIRESSTNQSLVSSPSPLTNPSNQKPKPSSNVPFNRDRDFMDRPNILTWISEKCTGQSSRAALVGLGGVGKSQIAIQYCYNVQDVSPQTWVFWVHASTQARFEEGYRRIAEAAKIDGWDNPKADVLRLVRSWLCDKSNGRWMMVVDSADDLSVFFPPAHGTLVTGATNLSQSAEPLSDFLPQSANGSILVTSRSRDVAFRLTGSQNSIIEIKPLEKDDALALLRKKLGFDTDDRDVTELLQTLDYMPLAITQAAAYIVQRAPRMTVSRYLDEVRRSDHDRARLLKKDVGDSRRDGRASNSIIATWQISFEYIRKESPTAARLLSLMSLLDCQGIPELLLRGRYQPAADLEADFDDDIHTLTSYSLVGMSANGSEFEMHRLVQFSTKKWLELYNELEDWKRTYVMLMNDNYPVGRHENWTVCQALFPHALAAVEYEPKGAKAQEAWASVLFKAAWYAGEMGQYDIAQRMGSAAFRARESLLGAEHPDTLSSLNNLGLVLDWQGRYGEACAIHQRGLEAKGRVLGAEHPDTLTSMGNLASTYRNQGRWKEAEGLEVQVLDTSQRVLGEEHPDTLTSMANLASTYRNQGRWREAEELEVQVMDTRKRVLGEEHPDTLTSMANLASTYRNQGWWKEAEELQEDELEICSRVLGEEHPDTLTSMANLASTYQDQGRWKEAEELGKQAVDTRKRVLGEEHPDTLTSIGNLASTYQNQGRWKEAEELEVQVIDRRKKVLGEEHPYTLVSIANLASTYRNQGRWKGAEELEVQVMDTRRRVLGKEHPDTLASMGNLAFTYWNQGRWKEAEELEVQVVDTSLRVLGEEHPDTLTSMANLASTYQNQGRWNEAEELEVRVMDTRKRVLGEEHPDNLTSMANLASTYHKQGRWKEAEELEVQVMNRKKRVLGEEHPDTLTSMANLASTYRNQGRWKEAEELEVQAMDRRKKVLGEEHPDTLASMNNLAFTLKSQGRNDEAILLMERFLPLGKQIFGSQHPYILSSLEALTKWQMENLEIKL</sequence>
<organism evidence="1 2">
    <name type="scientific">Lindgomyces ingoldianus</name>
    <dbReference type="NCBI Taxonomy" id="673940"/>
    <lineage>
        <taxon>Eukaryota</taxon>
        <taxon>Fungi</taxon>
        <taxon>Dikarya</taxon>
        <taxon>Ascomycota</taxon>
        <taxon>Pezizomycotina</taxon>
        <taxon>Dothideomycetes</taxon>
        <taxon>Pleosporomycetidae</taxon>
        <taxon>Pleosporales</taxon>
        <taxon>Lindgomycetaceae</taxon>
        <taxon>Lindgomyces</taxon>
    </lineage>
</organism>
<reference evidence="1" key="1">
    <citation type="journal article" date="2020" name="Stud. Mycol.">
        <title>101 Dothideomycetes genomes: a test case for predicting lifestyles and emergence of pathogens.</title>
        <authorList>
            <person name="Haridas S."/>
            <person name="Albert R."/>
            <person name="Binder M."/>
            <person name="Bloem J."/>
            <person name="Labutti K."/>
            <person name="Salamov A."/>
            <person name="Andreopoulos B."/>
            <person name="Baker S."/>
            <person name="Barry K."/>
            <person name="Bills G."/>
            <person name="Bluhm B."/>
            <person name="Cannon C."/>
            <person name="Castanera R."/>
            <person name="Culley D."/>
            <person name="Daum C."/>
            <person name="Ezra D."/>
            <person name="Gonzalez J."/>
            <person name="Henrissat B."/>
            <person name="Kuo A."/>
            <person name="Liang C."/>
            <person name="Lipzen A."/>
            <person name="Lutzoni F."/>
            <person name="Magnuson J."/>
            <person name="Mondo S."/>
            <person name="Nolan M."/>
            <person name="Ohm R."/>
            <person name="Pangilinan J."/>
            <person name="Park H.-J."/>
            <person name="Ramirez L."/>
            <person name="Alfaro M."/>
            <person name="Sun H."/>
            <person name="Tritt A."/>
            <person name="Yoshinaga Y."/>
            <person name="Zwiers L.-H."/>
            <person name="Turgeon B."/>
            <person name="Goodwin S."/>
            <person name="Spatafora J."/>
            <person name="Crous P."/>
            <person name="Grigoriev I."/>
        </authorList>
    </citation>
    <scope>NUCLEOTIDE SEQUENCE</scope>
    <source>
        <strain evidence="1">ATCC 200398</strain>
    </source>
</reference>
<keyword evidence="2" id="KW-1185">Reference proteome</keyword>
<protein>
    <submittedName>
        <fullName evidence="1">TPR-like protein</fullName>
    </submittedName>
</protein>
<evidence type="ECO:0000313" key="2">
    <source>
        <dbReference type="Proteomes" id="UP000799755"/>
    </source>
</evidence>
<evidence type="ECO:0000313" key="1">
    <source>
        <dbReference type="EMBL" id="KAF2470888.1"/>
    </source>
</evidence>
<name>A0ACB6QWD4_9PLEO</name>
<dbReference type="Proteomes" id="UP000799755">
    <property type="component" value="Unassembled WGS sequence"/>
</dbReference>